<dbReference type="Gene3D" id="3.90.79.10">
    <property type="entry name" value="Nucleoside Triphosphate Pyrophosphohydrolase"/>
    <property type="match status" value="1"/>
</dbReference>
<dbReference type="EMBL" id="CP096034">
    <property type="protein sequence ID" value="UPM53086.1"/>
    <property type="molecule type" value="Genomic_DNA"/>
</dbReference>
<keyword evidence="3" id="KW-1185">Reference proteome</keyword>
<reference evidence="2 3" key="1">
    <citation type="submission" date="2022-04" db="EMBL/GenBank/DDBJ databases">
        <title>Mechanism of arsenic methylation and mitigation arsenic toxicity by Bacillus sp. LH14 from an Arsenic-Contaminated Paddy Soil.</title>
        <authorList>
            <person name="Wang D."/>
        </authorList>
    </citation>
    <scope>NUCLEOTIDE SEQUENCE [LARGE SCALE GENOMIC DNA]</scope>
    <source>
        <strain evidence="2 3">LH14</strain>
    </source>
</reference>
<accession>A0ABY4JGY8</accession>
<dbReference type="PANTHER" id="PTHR10885:SF0">
    <property type="entry name" value="ISOPENTENYL-DIPHOSPHATE DELTA-ISOMERASE"/>
    <property type="match status" value="1"/>
</dbReference>
<protein>
    <submittedName>
        <fullName evidence="2">NUDIX hydrolase</fullName>
    </submittedName>
</protein>
<dbReference type="InterPro" id="IPR000086">
    <property type="entry name" value="NUDIX_hydrolase_dom"/>
</dbReference>
<dbReference type="PANTHER" id="PTHR10885">
    <property type="entry name" value="ISOPENTENYL-DIPHOSPHATE DELTA-ISOMERASE"/>
    <property type="match status" value="1"/>
</dbReference>
<keyword evidence="2" id="KW-0378">Hydrolase</keyword>
<dbReference type="RefSeq" id="WP_248266402.1">
    <property type="nucleotide sequence ID" value="NZ_CP096034.1"/>
</dbReference>
<gene>
    <name evidence="2" type="ORF">MY490_14840</name>
</gene>
<dbReference type="CDD" id="cd04692">
    <property type="entry name" value="NUDIX_Hydrolase"/>
    <property type="match status" value="1"/>
</dbReference>
<name>A0ABY4JGY8_9BACI</name>
<dbReference type="GO" id="GO:0016787">
    <property type="term" value="F:hydrolase activity"/>
    <property type="evidence" value="ECO:0007669"/>
    <property type="project" value="UniProtKB-KW"/>
</dbReference>
<proteinExistence type="predicted"/>
<dbReference type="InterPro" id="IPR015797">
    <property type="entry name" value="NUDIX_hydrolase-like_dom_sf"/>
</dbReference>
<evidence type="ECO:0000313" key="2">
    <source>
        <dbReference type="EMBL" id="UPM53086.1"/>
    </source>
</evidence>
<evidence type="ECO:0000313" key="3">
    <source>
        <dbReference type="Proteomes" id="UP000830639"/>
    </source>
</evidence>
<evidence type="ECO:0000259" key="1">
    <source>
        <dbReference type="PROSITE" id="PS51462"/>
    </source>
</evidence>
<feature type="domain" description="Nudix hydrolase" evidence="1">
    <location>
        <begin position="29"/>
        <end position="168"/>
    </location>
</feature>
<dbReference type="Proteomes" id="UP000830639">
    <property type="component" value="Chromosome"/>
</dbReference>
<organism evidence="2 3">
    <name type="scientific">Gottfriedia acidiceleris</name>
    <dbReference type="NCBI Taxonomy" id="371036"/>
    <lineage>
        <taxon>Bacteria</taxon>
        <taxon>Bacillati</taxon>
        <taxon>Bacillota</taxon>
        <taxon>Bacilli</taxon>
        <taxon>Bacillales</taxon>
        <taxon>Bacillaceae</taxon>
        <taxon>Gottfriedia</taxon>
    </lineage>
</organism>
<sequence>MKEELLKVFDESGNHIGEASRSEVHEKGLWHETFHCWLISIVKNQASIYFQIRSHQKKDYPNLFDITAAGHLLSTETVEDGLREVKEELGIEVRMEDVIPLGIIKNSIILETINDQELSHVFLLKSDQPFTDFNLQKEEVSGIVKANFNQFYQFAHGLRDTVEVDGFQITETEEKIPIQKSVDKNQFVSHESNYLIDVVELIKNHIHSE</sequence>
<dbReference type="SUPFAM" id="SSF55811">
    <property type="entry name" value="Nudix"/>
    <property type="match status" value="1"/>
</dbReference>
<dbReference type="PROSITE" id="PS51462">
    <property type="entry name" value="NUDIX"/>
    <property type="match status" value="1"/>
</dbReference>